<comment type="caution">
    <text evidence="24">The sequence shown here is derived from an EMBL/GenBank/DDBJ whole genome shotgun (WGS) entry which is preliminary data.</text>
</comment>
<dbReference type="PANTHER" id="PTHR42705">
    <property type="entry name" value="BIFUNCTIONAL NON-HOMOLOGOUS END JOINING PROTEIN LIGD"/>
    <property type="match status" value="1"/>
</dbReference>
<dbReference type="GO" id="GO:0005524">
    <property type="term" value="F:ATP binding"/>
    <property type="evidence" value="ECO:0007669"/>
    <property type="project" value="UniProtKB-KW"/>
</dbReference>
<dbReference type="NCBIfam" id="TIGR02776">
    <property type="entry name" value="NHEJ_ligase_prk"/>
    <property type="match status" value="1"/>
</dbReference>
<evidence type="ECO:0000256" key="4">
    <source>
        <dbReference type="ARBA" id="ARBA00022679"/>
    </source>
</evidence>
<dbReference type="InterPro" id="IPR014146">
    <property type="entry name" value="LigD_ligase_dom"/>
</dbReference>
<evidence type="ECO:0000256" key="22">
    <source>
        <dbReference type="ARBA" id="ARBA00049990"/>
    </source>
</evidence>
<proteinExistence type="inferred from homology"/>
<keyword evidence="14" id="KW-0238">DNA-binding</keyword>
<organism evidence="24 25">
    <name type="scientific">Ornithinibacillus bavariensis</name>
    <dbReference type="NCBI Taxonomy" id="545502"/>
    <lineage>
        <taxon>Bacteria</taxon>
        <taxon>Bacillati</taxon>
        <taxon>Bacillota</taxon>
        <taxon>Bacilli</taxon>
        <taxon>Bacillales</taxon>
        <taxon>Bacillaceae</taxon>
        <taxon>Ornithinibacillus</taxon>
    </lineage>
</organism>
<keyword evidence="11" id="KW-0269">Exonuclease</keyword>
<feature type="domain" description="ATP-dependent DNA ligase family profile" evidence="23">
    <location>
        <begin position="107"/>
        <end position="217"/>
    </location>
</feature>
<accession>A0A919X8H9</accession>
<dbReference type="InterPro" id="IPR014143">
    <property type="entry name" value="NHEJ_ligase_prk"/>
</dbReference>
<evidence type="ECO:0000259" key="23">
    <source>
        <dbReference type="PROSITE" id="PS50160"/>
    </source>
</evidence>
<evidence type="ECO:0000313" key="24">
    <source>
        <dbReference type="EMBL" id="GIO26798.1"/>
    </source>
</evidence>
<evidence type="ECO:0000256" key="12">
    <source>
        <dbReference type="ARBA" id="ARBA00022840"/>
    </source>
</evidence>
<dbReference type="Pfam" id="PF21686">
    <property type="entry name" value="LigD_Prim-Pol"/>
    <property type="match status" value="1"/>
</dbReference>
<reference evidence="24" key="1">
    <citation type="submission" date="2021-03" db="EMBL/GenBank/DDBJ databases">
        <title>Antimicrobial resistance genes in bacteria isolated from Japanese honey, and their potential for conferring macrolide and lincosamide resistance in the American foulbrood pathogen Paenibacillus larvae.</title>
        <authorList>
            <person name="Okamoto M."/>
            <person name="Kumagai M."/>
            <person name="Kanamori H."/>
            <person name="Takamatsu D."/>
        </authorList>
    </citation>
    <scope>NUCLEOTIDE SEQUENCE</scope>
    <source>
        <strain evidence="24">J43TS3</strain>
    </source>
</reference>
<protein>
    <recommendedName>
        <fullName evidence="2">DNA ligase (ATP)</fullName>
        <ecNumber evidence="2">6.5.1.1</ecNumber>
    </recommendedName>
    <alternativeName>
        <fullName evidence="19">NHEJ DNA polymerase</fullName>
    </alternativeName>
</protein>
<dbReference type="GO" id="GO:0006281">
    <property type="term" value="P:DNA repair"/>
    <property type="evidence" value="ECO:0007669"/>
    <property type="project" value="UniProtKB-KW"/>
</dbReference>
<evidence type="ECO:0000256" key="15">
    <source>
        <dbReference type="ARBA" id="ARBA00023172"/>
    </source>
</evidence>
<keyword evidence="18" id="KW-0511">Multifunctional enzyme</keyword>
<keyword evidence="3" id="KW-0436">Ligase</keyword>
<keyword evidence="25" id="KW-1185">Reference proteome</keyword>
<comment type="cofactor">
    <cofactor evidence="1">
        <name>Mn(2+)</name>
        <dbReference type="ChEBI" id="CHEBI:29035"/>
    </cofactor>
</comment>
<dbReference type="InterPro" id="IPR052171">
    <property type="entry name" value="NHEJ_LigD"/>
</dbReference>
<dbReference type="CDD" id="cd07906">
    <property type="entry name" value="Adenylation_DNA_ligase_LigD_LigC"/>
    <property type="match status" value="1"/>
</dbReference>
<dbReference type="SUPFAM" id="SSF56091">
    <property type="entry name" value="DNA ligase/mRNA capping enzyme, catalytic domain"/>
    <property type="match status" value="1"/>
</dbReference>
<evidence type="ECO:0000256" key="21">
    <source>
        <dbReference type="ARBA" id="ARBA00049981"/>
    </source>
</evidence>
<evidence type="ECO:0000256" key="16">
    <source>
        <dbReference type="ARBA" id="ARBA00023204"/>
    </source>
</evidence>
<dbReference type="NCBIfam" id="TIGR02779">
    <property type="entry name" value="NHEJ_ligase_lig"/>
    <property type="match status" value="1"/>
</dbReference>
<dbReference type="InterPro" id="IPR016059">
    <property type="entry name" value="DNA_ligase_ATP-dep_CS"/>
</dbReference>
<comment type="similarity">
    <text evidence="21">In the C-terminal section; belongs to the ATP-dependent DNA ligase family.</text>
</comment>
<evidence type="ECO:0000256" key="13">
    <source>
        <dbReference type="ARBA" id="ARBA00022932"/>
    </source>
</evidence>
<keyword evidence="4" id="KW-0808">Transferase</keyword>
<keyword evidence="17" id="KW-0464">Manganese</keyword>
<dbReference type="GO" id="GO:0003887">
    <property type="term" value="F:DNA-directed DNA polymerase activity"/>
    <property type="evidence" value="ECO:0007669"/>
    <property type="project" value="UniProtKB-KW"/>
</dbReference>
<keyword evidence="13" id="KW-0239">DNA-directed DNA polymerase</keyword>
<evidence type="ECO:0000256" key="19">
    <source>
        <dbReference type="ARBA" id="ARBA00029943"/>
    </source>
</evidence>
<dbReference type="GO" id="GO:0006310">
    <property type="term" value="P:DNA recombination"/>
    <property type="evidence" value="ECO:0007669"/>
    <property type="project" value="UniProtKB-KW"/>
</dbReference>
<evidence type="ECO:0000256" key="1">
    <source>
        <dbReference type="ARBA" id="ARBA00001936"/>
    </source>
</evidence>
<dbReference type="EC" id="6.5.1.1" evidence="2"/>
<keyword evidence="15" id="KW-0233">DNA recombination</keyword>
<evidence type="ECO:0000256" key="11">
    <source>
        <dbReference type="ARBA" id="ARBA00022839"/>
    </source>
</evidence>
<dbReference type="Proteomes" id="UP000676917">
    <property type="component" value="Unassembled WGS sequence"/>
</dbReference>
<dbReference type="PROSITE" id="PS00697">
    <property type="entry name" value="DNA_LIGASE_A1"/>
    <property type="match status" value="1"/>
</dbReference>
<dbReference type="InterPro" id="IPR014145">
    <property type="entry name" value="LigD_pol_dom"/>
</dbReference>
<evidence type="ECO:0000256" key="17">
    <source>
        <dbReference type="ARBA" id="ARBA00023211"/>
    </source>
</evidence>
<dbReference type="GO" id="GO:0046872">
    <property type="term" value="F:metal ion binding"/>
    <property type="evidence" value="ECO:0007669"/>
    <property type="project" value="UniProtKB-KW"/>
</dbReference>
<evidence type="ECO:0000256" key="14">
    <source>
        <dbReference type="ARBA" id="ARBA00023125"/>
    </source>
</evidence>
<keyword evidence="16" id="KW-0234">DNA repair</keyword>
<evidence type="ECO:0000256" key="9">
    <source>
        <dbReference type="ARBA" id="ARBA00022763"/>
    </source>
</evidence>
<evidence type="ECO:0000256" key="7">
    <source>
        <dbReference type="ARBA" id="ARBA00022723"/>
    </source>
</evidence>
<evidence type="ECO:0000256" key="18">
    <source>
        <dbReference type="ARBA" id="ARBA00023268"/>
    </source>
</evidence>
<sequence length="603" mass="69962">MDIMKPIPRDDVPLGEDWLYEVKYDGFRCVLHWNKNGEINLISKNNKDLTKQFPEIVSYCMEYVKNVKNVLPIKLDGELVILNNSYQANFSQIQRRGRLKSKHSIQNASKERPATLLVFDILEIKGTDLTRKDFTYRKKSLSNFFDTSYISRGLWNPLGMVEAFQNPNELWRIIFEHKGEGMVAKRKKSSYIKGKGHQDWFKIKNWRLIHGILTSYDNENGYFDVQVLDDNKRYAVGKCKHGLNTEDMNTVKNLFINNGEKHATKYHLPPAVCAEIHTLDIYEGELREPEFKRIAPELKPEDCTLEMLQQDLAMLPKKIDFANTDKLYWPDAGLTKGNFLAYIREISPYMLPFLKNRPLTTIRCPDGVDEESFFQKHLPPYAPDFIEGYGTDEEKLILCDSLESLLWFANHGALEFHVPFQDISSNYPKEIVFDLDPPDRGKFSWAVQAGLLIKKILDDLQLISFVKTSGNKGLQVHIPIPEGSMSYEETGVFTQAIAYTLESQQRDIFTTERMKDKRNGRLYIDYVQHGRDKTLIAPYSTRRTPEGTVATPLFWEEVTMELRPEMFTIKNVVDRVQRQGCPFRDYFAVGKNQQLNQVLSLMQ</sequence>
<comment type="similarity">
    <text evidence="22">In the N-terminal section; belongs to the LigD polymerase family.</text>
</comment>
<keyword evidence="9" id="KW-0227">DNA damage</keyword>
<name>A0A919X8H9_9BACI</name>
<keyword evidence="12" id="KW-0067">ATP-binding</keyword>
<dbReference type="AlphaFoldDB" id="A0A919X8H9"/>
<comment type="catalytic activity">
    <reaction evidence="20">
        <text>ATP + (deoxyribonucleotide)n-3'-hydroxyl + 5'-phospho-(deoxyribonucleotide)m = (deoxyribonucleotide)n+m + AMP + diphosphate.</text>
        <dbReference type="EC" id="6.5.1.1"/>
    </reaction>
</comment>
<keyword evidence="6" id="KW-0540">Nuclease</keyword>
<dbReference type="GO" id="GO:0004527">
    <property type="term" value="F:exonuclease activity"/>
    <property type="evidence" value="ECO:0007669"/>
    <property type="project" value="UniProtKB-KW"/>
</dbReference>
<evidence type="ECO:0000313" key="25">
    <source>
        <dbReference type="Proteomes" id="UP000676917"/>
    </source>
</evidence>
<dbReference type="Gene3D" id="3.90.920.10">
    <property type="entry name" value="DNA primase, PRIM domain"/>
    <property type="match status" value="1"/>
</dbReference>
<evidence type="ECO:0000256" key="10">
    <source>
        <dbReference type="ARBA" id="ARBA00022801"/>
    </source>
</evidence>
<dbReference type="GO" id="GO:0003677">
    <property type="term" value="F:DNA binding"/>
    <property type="evidence" value="ECO:0007669"/>
    <property type="project" value="UniProtKB-KW"/>
</dbReference>
<evidence type="ECO:0000256" key="6">
    <source>
        <dbReference type="ARBA" id="ARBA00022722"/>
    </source>
</evidence>
<evidence type="ECO:0000256" key="8">
    <source>
        <dbReference type="ARBA" id="ARBA00022741"/>
    </source>
</evidence>
<gene>
    <name evidence="24" type="primary">ligd</name>
    <name evidence="24" type="ORF">J43TS3_14090</name>
</gene>
<dbReference type="EMBL" id="BORP01000002">
    <property type="protein sequence ID" value="GIO26798.1"/>
    <property type="molecule type" value="Genomic_DNA"/>
</dbReference>
<dbReference type="RefSeq" id="WP_212920306.1">
    <property type="nucleotide sequence ID" value="NZ_BORP01000002.1"/>
</dbReference>
<dbReference type="PROSITE" id="PS50160">
    <property type="entry name" value="DNA_LIGASE_A3"/>
    <property type="match status" value="1"/>
</dbReference>
<dbReference type="Gene3D" id="3.30.470.30">
    <property type="entry name" value="DNA ligase/mRNA capping enzyme"/>
    <property type="match status" value="1"/>
</dbReference>
<keyword evidence="7" id="KW-0479">Metal-binding</keyword>
<evidence type="ECO:0000256" key="5">
    <source>
        <dbReference type="ARBA" id="ARBA00022695"/>
    </source>
</evidence>
<evidence type="ECO:0000256" key="2">
    <source>
        <dbReference type="ARBA" id="ARBA00012727"/>
    </source>
</evidence>
<dbReference type="PROSITE" id="PS00333">
    <property type="entry name" value="DNA_LIGASE_A2"/>
    <property type="match status" value="1"/>
</dbReference>
<dbReference type="NCBIfam" id="NF007211">
    <property type="entry name" value="PRK09633.1"/>
    <property type="match status" value="1"/>
</dbReference>
<dbReference type="GO" id="GO:0003910">
    <property type="term" value="F:DNA ligase (ATP) activity"/>
    <property type="evidence" value="ECO:0007669"/>
    <property type="project" value="UniProtKB-EC"/>
</dbReference>
<evidence type="ECO:0000256" key="20">
    <source>
        <dbReference type="ARBA" id="ARBA00034003"/>
    </source>
</evidence>
<keyword evidence="8" id="KW-0547">Nucleotide-binding</keyword>
<dbReference type="PANTHER" id="PTHR42705:SF2">
    <property type="entry name" value="BIFUNCTIONAL NON-HOMOLOGOUS END JOINING PROTEIN LIGD"/>
    <property type="match status" value="1"/>
</dbReference>
<dbReference type="Pfam" id="PF01068">
    <property type="entry name" value="DNA_ligase_A_M"/>
    <property type="match status" value="1"/>
</dbReference>
<dbReference type="NCBIfam" id="TIGR02778">
    <property type="entry name" value="ligD_pol"/>
    <property type="match status" value="1"/>
</dbReference>
<dbReference type="InterPro" id="IPR012310">
    <property type="entry name" value="DNA_ligase_ATP-dep_cent"/>
</dbReference>
<evidence type="ECO:0000256" key="3">
    <source>
        <dbReference type="ARBA" id="ARBA00022598"/>
    </source>
</evidence>
<keyword evidence="5" id="KW-0548">Nucleotidyltransferase</keyword>
<keyword evidence="10" id="KW-0378">Hydrolase</keyword>